<evidence type="ECO:0000313" key="3">
    <source>
        <dbReference type="Proteomes" id="UP000683925"/>
    </source>
</evidence>
<gene>
    <name evidence="2" type="ORF">POCTA_138.1.T0780119</name>
</gene>
<keyword evidence="3" id="KW-1185">Reference proteome</keyword>
<dbReference type="OrthoDB" id="299821at2759"/>
<dbReference type="EMBL" id="CAJJDP010000077">
    <property type="protein sequence ID" value="CAD8182102.1"/>
    <property type="molecule type" value="Genomic_DNA"/>
</dbReference>
<name>A0A8S1W1G4_PAROT</name>
<evidence type="ECO:0000313" key="2">
    <source>
        <dbReference type="EMBL" id="CAD8182102.1"/>
    </source>
</evidence>
<dbReference type="GO" id="GO:0030246">
    <property type="term" value="F:carbohydrate binding"/>
    <property type="evidence" value="ECO:0007669"/>
    <property type="project" value="InterPro"/>
</dbReference>
<protein>
    <recommendedName>
        <fullName evidence="1">H-type lectin domain-containing protein</fullName>
    </recommendedName>
</protein>
<dbReference type="OMA" id="HKCNGIF"/>
<dbReference type="InterPro" id="IPR019019">
    <property type="entry name" value="H-type_lectin_domain"/>
</dbReference>
<dbReference type="Pfam" id="PF09458">
    <property type="entry name" value="H_lectin"/>
    <property type="match status" value="1"/>
</dbReference>
<reference evidence="2" key="1">
    <citation type="submission" date="2021-01" db="EMBL/GenBank/DDBJ databases">
        <authorList>
            <consortium name="Genoscope - CEA"/>
            <person name="William W."/>
        </authorList>
    </citation>
    <scope>NUCLEOTIDE SEQUENCE</scope>
</reference>
<organism evidence="2 3">
    <name type="scientific">Paramecium octaurelia</name>
    <dbReference type="NCBI Taxonomy" id="43137"/>
    <lineage>
        <taxon>Eukaryota</taxon>
        <taxon>Sar</taxon>
        <taxon>Alveolata</taxon>
        <taxon>Ciliophora</taxon>
        <taxon>Intramacronucleata</taxon>
        <taxon>Oligohymenophorea</taxon>
        <taxon>Peniculida</taxon>
        <taxon>Parameciidae</taxon>
        <taxon>Paramecium</taxon>
    </lineage>
</organism>
<dbReference type="AlphaFoldDB" id="A0A8S1W1G4"/>
<accession>A0A8S1W1G4</accession>
<sequence length="416" mass="47912">MILILLLHLAQGYITYNQGTFRSFNVANKGFICFRDYERTQTVRFSDSFNRIPKVILIPELFDIPTSTIDYQLEIMAITERNFNLRIKCTVGQVNGIHYRWLAIDDTRIQVFSQFNIKDFQDISFDLENPNTQQYFISLISISSTGAADVEVKVTEITENKVTVKITDRAGTLISLGYQVILGIDNMLEQQNMQQSNINGAFVGSKLPLSYEQWFIVPYSRIAYDQINLLRYRTIFHKDSNSQWYEMTAIGCCCNIEQSHLPISIDYQSTYFFTQYKFGQVQVKSLVDSQTNYINSFKAQLQGNNNEITALGESYYNIHKNNKSSFLNIYVKCSLNEVLSLEFQHGSGLNVNSKHLQHKCNGIFKEIIYTVELVQTLSAYQKILVNIADDKCEISQVLSNQVVQIVKLFEIKKTII</sequence>
<dbReference type="Proteomes" id="UP000683925">
    <property type="component" value="Unassembled WGS sequence"/>
</dbReference>
<comment type="caution">
    <text evidence="2">The sequence shown here is derived from an EMBL/GenBank/DDBJ whole genome shotgun (WGS) entry which is preliminary data.</text>
</comment>
<evidence type="ECO:0000259" key="1">
    <source>
        <dbReference type="Pfam" id="PF09458"/>
    </source>
</evidence>
<proteinExistence type="predicted"/>
<dbReference type="GO" id="GO:0007155">
    <property type="term" value="P:cell adhesion"/>
    <property type="evidence" value="ECO:0007669"/>
    <property type="project" value="InterPro"/>
</dbReference>
<feature type="domain" description="H-type lectin" evidence="1">
    <location>
        <begin position="40"/>
        <end position="104"/>
    </location>
</feature>